<sequence length="253" mass="26880">MILWLEFLVLSLLALAPVAWSLRGGVPVQGRRAAALRLHRAQLGELERDLRAGLIVPEEHGGAKLELQRRLLAADAMPDAPESRSPSGRPSGRPFGRAASVRAALLLLLLPMAALALYLPGGRPDLPAQPVARRMKEADARMREDAALVDALRQGLARLAPDAPQARAGYLLLGQAEASRGAWGAAAAAWRVALSRGFDPAVAVQAAEAQSRADGAVSPSSADLFRRALAEGPADAPWRSLAQQRLAQSEQHH</sequence>
<dbReference type="NCBIfam" id="TIGR03142">
    <property type="entry name" value="cytochro_ccmI"/>
    <property type="match status" value="1"/>
</dbReference>
<evidence type="ECO:0000256" key="1">
    <source>
        <dbReference type="SAM" id="Phobius"/>
    </source>
</evidence>
<dbReference type="Proteomes" id="UP001524547">
    <property type="component" value="Unassembled WGS sequence"/>
</dbReference>
<keyword evidence="1" id="KW-1133">Transmembrane helix</keyword>
<organism evidence="2 3">
    <name type="scientific">Rhizosaccharibacter radicis</name>
    <dbReference type="NCBI Taxonomy" id="2782605"/>
    <lineage>
        <taxon>Bacteria</taxon>
        <taxon>Pseudomonadati</taxon>
        <taxon>Pseudomonadota</taxon>
        <taxon>Alphaproteobacteria</taxon>
        <taxon>Acetobacterales</taxon>
        <taxon>Acetobacteraceae</taxon>
        <taxon>Rhizosaccharibacter</taxon>
    </lineage>
</organism>
<feature type="transmembrane region" description="Helical" evidence="1">
    <location>
        <begin position="99"/>
        <end position="119"/>
    </location>
</feature>
<gene>
    <name evidence="2" type="primary">ccmI</name>
    <name evidence="2" type="ORF">NFI88_09730</name>
</gene>
<name>A0ABT1VXP5_9PROT</name>
<reference evidence="2 3" key="1">
    <citation type="submission" date="2022-06" db="EMBL/GenBank/DDBJ databases">
        <title>Rhizosaccharibacter gen. nov. sp. nov. KSS12, endophytic bacteria isolated from sugarcane.</title>
        <authorList>
            <person name="Pitiwittayakul N."/>
        </authorList>
    </citation>
    <scope>NUCLEOTIDE SEQUENCE [LARGE SCALE GENOMIC DNA]</scope>
    <source>
        <strain evidence="2 3">KSS12</strain>
    </source>
</reference>
<protein>
    <submittedName>
        <fullName evidence="2">C-type cytochrome biogenesis protein CcmI</fullName>
    </submittedName>
</protein>
<accession>A0ABT1VXP5</accession>
<evidence type="ECO:0000313" key="3">
    <source>
        <dbReference type="Proteomes" id="UP001524547"/>
    </source>
</evidence>
<evidence type="ECO:0000313" key="2">
    <source>
        <dbReference type="EMBL" id="MCQ8241118.1"/>
    </source>
</evidence>
<keyword evidence="1" id="KW-0812">Transmembrane</keyword>
<dbReference type="InterPro" id="IPR017560">
    <property type="entry name" value="Cyt_c_biogenesis_CcmI"/>
</dbReference>
<proteinExistence type="predicted"/>
<dbReference type="EMBL" id="JAMZEJ010000005">
    <property type="protein sequence ID" value="MCQ8241118.1"/>
    <property type="molecule type" value="Genomic_DNA"/>
</dbReference>
<comment type="caution">
    <text evidence="2">The sequence shown here is derived from an EMBL/GenBank/DDBJ whole genome shotgun (WGS) entry which is preliminary data.</text>
</comment>
<dbReference type="RefSeq" id="WP_422919858.1">
    <property type="nucleotide sequence ID" value="NZ_JAMZEJ010000005.1"/>
</dbReference>
<keyword evidence="1" id="KW-0472">Membrane</keyword>
<keyword evidence="3" id="KW-1185">Reference proteome</keyword>